<dbReference type="AlphaFoldDB" id="A0A0K2XR31"/>
<gene>
    <name evidence="1" type="ORF">HHE01_01660</name>
</gene>
<dbReference type="EMBL" id="CDMK01000003">
    <property type="protein sequence ID" value="CRI35168.1"/>
    <property type="molecule type" value="Genomic_DNA"/>
</dbReference>
<proteinExistence type="predicted"/>
<dbReference type="Proteomes" id="UP000046090">
    <property type="component" value="Unassembled WGS sequence"/>
</dbReference>
<evidence type="ECO:0000313" key="2">
    <source>
        <dbReference type="Proteomes" id="UP000046090"/>
    </source>
</evidence>
<organism evidence="1 2">
    <name type="scientific">Helicobacter heilmannii</name>
    <dbReference type="NCBI Taxonomy" id="35817"/>
    <lineage>
        <taxon>Bacteria</taxon>
        <taxon>Pseudomonadati</taxon>
        <taxon>Campylobacterota</taxon>
        <taxon>Epsilonproteobacteria</taxon>
        <taxon>Campylobacterales</taxon>
        <taxon>Helicobacteraceae</taxon>
        <taxon>Helicobacter</taxon>
    </lineage>
</organism>
<dbReference type="Gene3D" id="1.25.40.10">
    <property type="entry name" value="Tetratricopeptide repeat domain"/>
    <property type="match status" value="1"/>
</dbReference>
<keyword evidence="2" id="KW-1185">Reference proteome</keyword>
<reference evidence="2" key="1">
    <citation type="submission" date="2014-12" db="EMBL/GenBank/DDBJ databases">
        <authorList>
            <person name="Smet A."/>
        </authorList>
    </citation>
    <scope>NUCLEOTIDE SEQUENCE [LARGE SCALE GENOMIC DNA]</scope>
</reference>
<evidence type="ECO:0000313" key="1">
    <source>
        <dbReference type="EMBL" id="CRI35168.1"/>
    </source>
</evidence>
<name>A0A0K2XR31_HELHE</name>
<dbReference type="InterPro" id="IPR011990">
    <property type="entry name" value="TPR-like_helical_dom_sf"/>
</dbReference>
<protein>
    <submittedName>
        <fullName evidence="1">Uncharacterized protein</fullName>
    </submittedName>
</protein>
<accession>A0A0K2XR31</accession>
<sequence>MSSLLYENGNCDKYKCAVKPNNKKALQYYKKAGDMGEPAGYYKFRHHV</sequence>